<evidence type="ECO:0000313" key="2">
    <source>
        <dbReference type="EMBL" id="AFM04230.1"/>
    </source>
</evidence>
<reference evidence="3" key="1">
    <citation type="submission" date="2012-06" db="EMBL/GenBank/DDBJ databases">
        <title>The complete genome of Flexibacter litoralis DSM 6794.</title>
        <authorList>
            <person name="Lucas S."/>
            <person name="Copeland A."/>
            <person name="Lapidus A."/>
            <person name="Glavina del Rio T."/>
            <person name="Dalin E."/>
            <person name="Tice H."/>
            <person name="Bruce D."/>
            <person name="Goodwin L."/>
            <person name="Pitluck S."/>
            <person name="Peters L."/>
            <person name="Ovchinnikova G."/>
            <person name="Lu M."/>
            <person name="Kyrpides N."/>
            <person name="Mavromatis K."/>
            <person name="Ivanova N."/>
            <person name="Brettin T."/>
            <person name="Detter J.C."/>
            <person name="Han C."/>
            <person name="Larimer F."/>
            <person name="Land M."/>
            <person name="Hauser L."/>
            <person name="Markowitz V."/>
            <person name="Cheng J.-F."/>
            <person name="Hugenholtz P."/>
            <person name="Woyke T."/>
            <person name="Wu D."/>
            <person name="Spring S."/>
            <person name="Lang E."/>
            <person name="Kopitz M."/>
            <person name="Brambilla E."/>
            <person name="Klenk H.-P."/>
            <person name="Eisen J.A."/>
        </authorList>
    </citation>
    <scope>NUCLEOTIDE SEQUENCE [LARGE SCALE GENOMIC DNA]</scope>
    <source>
        <strain evidence="3">ATCC 23117 / DSM 6794 / NBRC 15988 / NCIMB 1366 / Sio-4</strain>
    </source>
</reference>
<dbReference type="PANTHER" id="PTHR43437">
    <property type="entry name" value="HYDROXYACYL-THIOESTER DEHYDRATASE TYPE 2, MITOCHONDRIAL-RELATED"/>
    <property type="match status" value="1"/>
</dbReference>
<sequence length="144" mass="16438">MNTNTPTNTEKLNEKDEYHLTFSYSQEQVNKFAEVTGDNNPLHLDEKYAATTMFKRPIMHGFLGGSIFSKIFGTLFPGEGTIYMNQTMNFMRPMFVDTEYEAITTITEINRDKHRAKVQTQVINKTTGKITIDGEATVINSNRL</sequence>
<dbReference type="Proteomes" id="UP000006054">
    <property type="component" value="Chromosome"/>
</dbReference>
<dbReference type="CDD" id="cd03449">
    <property type="entry name" value="R_hydratase"/>
    <property type="match status" value="1"/>
</dbReference>
<name>I4AJU5_BERLS</name>
<dbReference type="STRING" id="880071.Fleli_1832"/>
<keyword evidence="3" id="KW-1185">Reference proteome</keyword>
<protein>
    <submittedName>
        <fullName evidence="2">Acyl dehydratase</fullName>
    </submittedName>
</protein>
<organism evidence="2 3">
    <name type="scientific">Bernardetia litoralis (strain ATCC 23117 / DSM 6794 / NBRC 15988 / NCIMB 1366 / Fx l1 / Sio-4)</name>
    <name type="common">Flexibacter litoralis</name>
    <dbReference type="NCBI Taxonomy" id="880071"/>
    <lineage>
        <taxon>Bacteria</taxon>
        <taxon>Pseudomonadati</taxon>
        <taxon>Bacteroidota</taxon>
        <taxon>Cytophagia</taxon>
        <taxon>Cytophagales</taxon>
        <taxon>Bernardetiaceae</taxon>
        <taxon>Bernardetia</taxon>
    </lineage>
</organism>
<dbReference type="PANTHER" id="PTHR43437:SF3">
    <property type="entry name" value="HYDROXYACYL-THIOESTER DEHYDRATASE TYPE 2, MITOCHONDRIAL"/>
    <property type="match status" value="1"/>
</dbReference>
<dbReference type="SUPFAM" id="SSF54637">
    <property type="entry name" value="Thioesterase/thiol ester dehydrase-isomerase"/>
    <property type="match status" value="1"/>
</dbReference>
<evidence type="ECO:0000259" key="1">
    <source>
        <dbReference type="Pfam" id="PF01575"/>
    </source>
</evidence>
<dbReference type="eggNOG" id="COG2030">
    <property type="taxonomic scope" value="Bacteria"/>
</dbReference>
<dbReference type="RefSeq" id="WP_014797682.1">
    <property type="nucleotide sequence ID" value="NC_018018.1"/>
</dbReference>
<accession>I4AJU5</accession>
<dbReference type="InterPro" id="IPR002539">
    <property type="entry name" value="MaoC-like_dom"/>
</dbReference>
<dbReference type="InterPro" id="IPR050965">
    <property type="entry name" value="UPF0336/Enoyl-CoA_hydratase"/>
</dbReference>
<dbReference type="GO" id="GO:0019171">
    <property type="term" value="F:(3R)-hydroxyacyl-[acyl-carrier-protein] dehydratase activity"/>
    <property type="evidence" value="ECO:0007669"/>
    <property type="project" value="TreeGrafter"/>
</dbReference>
<dbReference type="PATRIC" id="fig|880071.3.peg.1812"/>
<dbReference type="HOGENOM" id="CLU_094876_3_1_10"/>
<dbReference type="Pfam" id="PF01575">
    <property type="entry name" value="MaoC_dehydratas"/>
    <property type="match status" value="1"/>
</dbReference>
<proteinExistence type="predicted"/>
<dbReference type="OrthoDB" id="9801625at2"/>
<feature type="domain" description="MaoC-like" evidence="1">
    <location>
        <begin position="10"/>
        <end position="123"/>
    </location>
</feature>
<dbReference type="EMBL" id="CP003345">
    <property type="protein sequence ID" value="AFM04230.1"/>
    <property type="molecule type" value="Genomic_DNA"/>
</dbReference>
<dbReference type="AlphaFoldDB" id="I4AJU5"/>
<dbReference type="GO" id="GO:0006633">
    <property type="term" value="P:fatty acid biosynthetic process"/>
    <property type="evidence" value="ECO:0007669"/>
    <property type="project" value="TreeGrafter"/>
</dbReference>
<gene>
    <name evidence="2" type="ordered locus">Fleli_1832</name>
</gene>
<dbReference type="InterPro" id="IPR029069">
    <property type="entry name" value="HotDog_dom_sf"/>
</dbReference>
<dbReference type="KEGG" id="fli:Fleli_1832"/>
<dbReference type="Gene3D" id="3.10.129.10">
    <property type="entry name" value="Hotdog Thioesterase"/>
    <property type="match status" value="1"/>
</dbReference>
<evidence type="ECO:0000313" key="3">
    <source>
        <dbReference type="Proteomes" id="UP000006054"/>
    </source>
</evidence>